<dbReference type="EMBL" id="JGCY01000147">
    <property type="protein sequence ID" value="EXY76520.1"/>
    <property type="molecule type" value="Genomic_DNA"/>
</dbReference>
<dbReference type="Gene3D" id="1.10.150.130">
    <property type="match status" value="1"/>
</dbReference>
<evidence type="ECO:0000313" key="6">
    <source>
        <dbReference type="Proteomes" id="UP000020529"/>
    </source>
</evidence>
<comment type="caution">
    <text evidence="5">The sequence shown here is derived from an EMBL/GenBank/DDBJ whole genome shotgun (WGS) entry which is preliminary data.</text>
</comment>
<feature type="domain" description="Tyr recombinase" evidence="4">
    <location>
        <begin position="87"/>
        <end position="259"/>
    </location>
</feature>
<organism evidence="5 6">
    <name type="scientific">Bacteroides fragilis str. 3988T(B)14</name>
    <dbReference type="NCBI Taxonomy" id="1339315"/>
    <lineage>
        <taxon>Bacteria</taxon>
        <taxon>Pseudomonadati</taxon>
        <taxon>Bacteroidota</taxon>
        <taxon>Bacteroidia</taxon>
        <taxon>Bacteroidales</taxon>
        <taxon>Bacteroidaceae</taxon>
        <taxon>Bacteroides</taxon>
    </lineage>
</organism>
<comment type="similarity">
    <text evidence="1">Belongs to the 'phage' integrase family.</text>
</comment>
<dbReference type="InterPro" id="IPR002104">
    <property type="entry name" value="Integrase_catalytic"/>
</dbReference>
<dbReference type="Proteomes" id="UP000020529">
    <property type="component" value="Unassembled WGS sequence"/>
</dbReference>
<dbReference type="PATRIC" id="fig|1339315.3.peg.497"/>
<dbReference type="GO" id="GO:0006310">
    <property type="term" value="P:DNA recombination"/>
    <property type="evidence" value="ECO:0007669"/>
    <property type="project" value="UniProtKB-KW"/>
</dbReference>
<dbReference type="Gene3D" id="1.10.443.10">
    <property type="entry name" value="Intergrase catalytic core"/>
    <property type="match status" value="1"/>
</dbReference>
<gene>
    <name evidence="5" type="ORF">M124_4571</name>
</gene>
<dbReference type="InterPro" id="IPR010998">
    <property type="entry name" value="Integrase_recombinase_N"/>
</dbReference>
<dbReference type="InterPro" id="IPR011010">
    <property type="entry name" value="DNA_brk_join_enz"/>
</dbReference>
<keyword evidence="3" id="KW-0233">DNA recombination</keyword>
<evidence type="ECO:0000256" key="3">
    <source>
        <dbReference type="ARBA" id="ARBA00023172"/>
    </source>
</evidence>
<dbReference type="AlphaFoldDB" id="A0A015W7Q7"/>
<dbReference type="PROSITE" id="PS51898">
    <property type="entry name" value="TYR_RECOMBINASE"/>
    <property type="match status" value="1"/>
</dbReference>
<evidence type="ECO:0000313" key="5">
    <source>
        <dbReference type="EMBL" id="EXY76520.1"/>
    </source>
</evidence>
<sequence>MQRYAGNTIRSYKDYASIFLKHVSKYPSLEEIPLSDIEAFINEKVQNGKISVSYQKGLVGAIKKMYELILDKKIQLDYLYPKRSFSKLPKFFSKEEVRNILDNTQNLKHKAILMTIYSCGLRLSELLNLKIKDIKSSDGIIRIHQSKGNKDRIVSLPDKLLATLRHYYQAFKPKEYLFEGEKGGKYSERSVQLILKKALIKANVQSEGSVHTLRHSYATHLIQSGIDIRIVKELLGHENIKTTMIYTHITDIDKQKTPSPLDFL</sequence>
<protein>
    <submittedName>
        <fullName evidence="5">Phage integrase family protein</fullName>
    </submittedName>
</protein>
<evidence type="ECO:0000256" key="1">
    <source>
        <dbReference type="ARBA" id="ARBA00008857"/>
    </source>
</evidence>
<dbReference type="InterPro" id="IPR050090">
    <property type="entry name" value="Tyrosine_recombinase_XerCD"/>
</dbReference>
<dbReference type="PANTHER" id="PTHR30349">
    <property type="entry name" value="PHAGE INTEGRASE-RELATED"/>
    <property type="match status" value="1"/>
</dbReference>
<dbReference type="GO" id="GO:0015074">
    <property type="term" value="P:DNA integration"/>
    <property type="evidence" value="ECO:0007669"/>
    <property type="project" value="InterPro"/>
</dbReference>
<dbReference type="Pfam" id="PF00589">
    <property type="entry name" value="Phage_integrase"/>
    <property type="match status" value="1"/>
</dbReference>
<evidence type="ECO:0000259" key="4">
    <source>
        <dbReference type="PROSITE" id="PS51898"/>
    </source>
</evidence>
<dbReference type="CDD" id="cd01193">
    <property type="entry name" value="INT_IntI_C"/>
    <property type="match status" value="1"/>
</dbReference>
<dbReference type="GO" id="GO:0003677">
    <property type="term" value="F:DNA binding"/>
    <property type="evidence" value="ECO:0007669"/>
    <property type="project" value="UniProtKB-KW"/>
</dbReference>
<dbReference type="PANTHER" id="PTHR30349:SF64">
    <property type="entry name" value="PROPHAGE INTEGRASE INTD-RELATED"/>
    <property type="match status" value="1"/>
</dbReference>
<reference evidence="5 6" key="1">
    <citation type="submission" date="2014-02" db="EMBL/GenBank/DDBJ databases">
        <authorList>
            <person name="Sears C."/>
            <person name="Carroll K."/>
            <person name="Sack B.R."/>
            <person name="Qadri F."/>
            <person name="Myers L.L."/>
            <person name="Chung G.-T."/>
            <person name="Escheverria P."/>
            <person name="Fraser C.M."/>
            <person name="Sadzewicz L."/>
            <person name="Shefchek K.A."/>
            <person name="Tallon L."/>
            <person name="Das S.P."/>
            <person name="Daugherty S."/>
            <person name="Mongodin E.F."/>
        </authorList>
    </citation>
    <scope>NUCLEOTIDE SEQUENCE [LARGE SCALE GENOMIC DNA]</scope>
    <source>
        <strain evidence="6">3988T(B)14</strain>
    </source>
</reference>
<keyword evidence="2" id="KW-0238">DNA-binding</keyword>
<proteinExistence type="inferred from homology"/>
<evidence type="ECO:0000256" key="2">
    <source>
        <dbReference type="ARBA" id="ARBA00023125"/>
    </source>
</evidence>
<name>A0A015W7Q7_BACFG</name>
<dbReference type="InterPro" id="IPR013762">
    <property type="entry name" value="Integrase-like_cat_sf"/>
</dbReference>
<dbReference type="SUPFAM" id="SSF56349">
    <property type="entry name" value="DNA breaking-rejoining enzymes"/>
    <property type="match status" value="1"/>
</dbReference>
<accession>A0A015W7Q7</accession>